<proteinExistence type="predicted"/>
<keyword evidence="2" id="KW-1185">Reference proteome</keyword>
<evidence type="ECO:0000313" key="1">
    <source>
        <dbReference type="EMBL" id="CAH8247943.1"/>
    </source>
</evidence>
<sequence length="92" mass="10391">MIYGEESSVMERKAPFAVHSYEILTYEILNLREAKADGDCNGIDIQAPFPRVTVLAYISPTPGWPKLQKYSIFHQKTLIGGEILQGCRNFTL</sequence>
<evidence type="ECO:0000313" key="2">
    <source>
        <dbReference type="Proteomes" id="UP001154322"/>
    </source>
</evidence>
<name>A0ABN8UCW9_9BACL</name>
<dbReference type="Proteomes" id="UP001154322">
    <property type="component" value="Unassembled WGS sequence"/>
</dbReference>
<organism evidence="1 2">
    <name type="scientific">Paenibacillus melissococcoides</name>
    <dbReference type="NCBI Taxonomy" id="2912268"/>
    <lineage>
        <taxon>Bacteria</taxon>
        <taxon>Bacillati</taxon>
        <taxon>Bacillota</taxon>
        <taxon>Bacilli</taxon>
        <taxon>Bacillales</taxon>
        <taxon>Paenibacillaceae</taxon>
        <taxon>Paenibacillus</taxon>
    </lineage>
</organism>
<dbReference type="EMBL" id="CALYLO010000008">
    <property type="protein sequence ID" value="CAH8247943.1"/>
    <property type="molecule type" value="Genomic_DNA"/>
</dbReference>
<accession>A0ABN8UCW9</accession>
<gene>
    <name evidence="1" type="ORF">WJ0W_005198</name>
</gene>
<comment type="caution">
    <text evidence="1">The sequence shown here is derived from an EMBL/GenBank/DDBJ whole genome shotgun (WGS) entry which is preliminary data.</text>
</comment>
<reference evidence="1" key="1">
    <citation type="submission" date="2022-06" db="EMBL/GenBank/DDBJ databases">
        <authorList>
            <person name="Dietemann V."/>
            <person name="Ory F."/>
            <person name="Dainat B."/>
            <person name="Oberhansli S."/>
        </authorList>
    </citation>
    <scope>NUCLEOTIDE SEQUENCE</scope>
    <source>
        <strain evidence="1">Ena-SAMPLE-TAB-26-04-2022-14:26:32:270-5432</strain>
    </source>
</reference>
<protein>
    <submittedName>
        <fullName evidence="1">Uncharacterized protein</fullName>
    </submittedName>
</protein>